<evidence type="ECO:0008006" key="4">
    <source>
        <dbReference type="Google" id="ProtNLM"/>
    </source>
</evidence>
<feature type="compositionally biased region" description="Low complexity" evidence="1">
    <location>
        <begin position="44"/>
        <end position="62"/>
    </location>
</feature>
<feature type="compositionally biased region" description="Acidic residues" evidence="1">
    <location>
        <begin position="478"/>
        <end position="493"/>
    </location>
</feature>
<protein>
    <recommendedName>
        <fullName evidence="4">Aminoglycoside phosphotransferase domain-containing protein</fullName>
    </recommendedName>
</protein>
<feature type="region of interest" description="Disordered" evidence="1">
    <location>
        <begin position="470"/>
        <end position="503"/>
    </location>
</feature>
<gene>
    <name evidence="2" type="ORF">D0Z07_0935</name>
</gene>
<dbReference type="InterPro" id="IPR051678">
    <property type="entry name" value="AGP_Transferase"/>
</dbReference>
<dbReference type="PANTHER" id="PTHR21310">
    <property type="entry name" value="AMINOGLYCOSIDE PHOSPHOTRANSFERASE-RELATED-RELATED"/>
    <property type="match status" value="1"/>
</dbReference>
<evidence type="ECO:0000313" key="2">
    <source>
        <dbReference type="EMBL" id="KAG0652316.1"/>
    </source>
</evidence>
<evidence type="ECO:0000256" key="1">
    <source>
        <dbReference type="SAM" id="MobiDB-lite"/>
    </source>
</evidence>
<sequence length="503" mass="56517">MKRTRVASTASSGGCHHSCQVHSNNPEIPNGQNDAASNLSANGSQHPSSKLSLSSQNSNKRSLTSEQSSVAGSEIFRSGSSYEYSQESFETYQHKVVQLCCNLGYGVPQIERMAGGGYNRIIGLNFRTGEHRECILRLPRGGWDEEQGFETEDQVAILHYLARFDSLHVPKVLAFDSRLTNAISSQYVLQSRLRGRPLQDFFYVLPICEQLKIAGLVADLILKSESVKFDKPGRIIGQSSPSLGSDPTSHSSGIEIAGYRTSPMFDLPVVQKQSFTSFVVALLEHRRNESPNWLELAERFAEEMEKAGLVRTTDDVNVLWHWDLSASNILPTSSETAASGITAIEDSRSDGEWIISGVVDWDDVLSVPRVLARKPPSWLWLDETERPGFMGNRDTPPERNLTSDELLIQAHFNQIMERESPSYIQDAYFRGRWLRELAKFGLYGVGESLNWHTYEDFVKLWEEYYINVSKSSRHDGSDETSEESEGIGDLERDEDGRMDQESE</sequence>
<feature type="compositionally biased region" description="Polar residues" evidence="1">
    <location>
        <begin position="1"/>
        <end position="12"/>
    </location>
</feature>
<dbReference type="OrthoDB" id="2968323at2759"/>
<dbReference type="PANTHER" id="PTHR21310:SF56">
    <property type="entry name" value="AMINOGLYCOSIDE PHOSPHOTRANSFERASE DOMAIN-CONTAINING PROTEIN"/>
    <property type="match status" value="1"/>
</dbReference>
<dbReference type="AlphaFoldDB" id="A0A9P6VPT5"/>
<feature type="region of interest" description="Disordered" evidence="1">
    <location>
        <begin position="1"/>
        <end position="70"/>
    </location>
</feature>
<dbReference type="SUPFAM" id="SSF56112">
    <property type="entry name" value="Protein kinase-like (PK-like)"/>
    <property type="match status" value="1"/>
</dbReference>
<feature type="compositionally biased region" description="Polar residues" evidence="1">
    <location>
        <begin position="20"/>
        <end position="43"/>
    </location>
</feature>
<comment type="caution">
    <text evidence="2">The sequence shown here is derived from an EMBL/GenBank/DDBJ whole genome shotgun (WGS) entry which is preliminary data.</text>
</comment>
<feature type="compositionally biased region" description="Basic and acidic residues" evidence="1">
    <location>
        <begin position="494"/>
        <end position="503"/>
    </location>
</feature>
<evidence type="ECO:0000313" key="3">
    <source>
        <dbReference type="Proteomes" id="UP000785200"/>
    </source>
</evidence>
<name>A0A9P6VPT5_9HELO</name>
<keyword evidence="3" id="KW-1185">Reference proteome</keyword>
<accession>A0A9P6VPT5</accession>
<organism evidence="2 3">
    <name type="scientific">Hyphodiscus hymeniophilus</name>
    <dbReference type="NCBI Taxonomy" id="353542"/>
    <lineage>
        <taxon>Eukaryota</taxon>
        <taxon>Fungi</taxon>
        <taxon>Dikarya</taxon>
        <taxon>Ascomycota</taxon>
        <taxon>Pezizomycotina</taxon>
        <taxon>Leotiomycetes</taxon>
        <taxon>Helotiales</taxon>
        <taxon>Hyphodiscaceae</taxon>
        <taxon>Hyphodiscus</taxon>
    </lineage>
</organism>
<dbReference type="InterPro" id="IPR011009">
    <property type="entry name" value="Kinase-like_dom_sf"/>
</dbReference>
<proteinExistence type="predicted"/>
<dbReference type="EMBL" id="VNKQ01000003">
    <property type="protein sequence ID" value="KAG0652316.1"/>
    <property type="molecule type" value="Genomic_DNA"/>
</dbReference>
<dbReference type="Proteomes" id="UP000785200">
    <property type="component" value="Unassembled WGS sequence"/>
</dbReference>
<reference evidence="2" key="1">
    <citation type="submission" date="2019-07" db="EMBL/GenBank/DDBJ databases">
        <title>Hyphodiscus hymeniophilus genome sequencing and assembly.</title>
        <authorList>
            <person name="Kramer G."/>
            <person name="Nodwell J."/>
        </authorList>
    </citation>
    <scope>NUCLEOTIDE SEQUENCE</scope>
    <source>
        <strain evidence="2">ATCC 34498</strain>
    </source>
</reference>